<sequence>MTMKRKSEPAPPAMSPPPKSLSANQMTVSVTGATGFIVRDFPGIIIADESGWKDCIEGSNAVVNLAGMPRSIRWSPEAHPGAGHPCPGAGYPRRIGKAIPQPCPGAGYTRKL</sequence>
<gene>
    <name evidence="2" type="ORF">CCACVL1_22321</name>
</gene>
<comment type="caution">
    <text evidence="2">The sequence shown here is derived from an EMBL/GenBank/DDBJ whole genome shotgun (WGS) entry which is preliminary data.</text>
</comment>
<dbReference type="STRING" id="210143.A0A1R3H036"/>
<feature type="region of interest" description="Disordered" evidence="1">
    <location>
        <begin position="1"/>
        <end position="24"/>
    </location>
</feature>
<organism evidence="2 3">
    <name type="scientific">Corchorus capsularis</name>
    <name type="common">Jute</name>
    <dbReference type="NCBI Taxonomy" id="210143"/>
    <lineage>
        <taxon>Eukaryota</taxon>
        <taxon>Viridiplantae</taxon>
        <taxon>Streptophyta</taxon>
        <taxon>Embryophyta</taxon>
        <taxon>Tracheophyta</taxon>
        <taxon>Spermatophyta</taxon>
        <taxon>Magnoliopsida</taxon>
        <taxon>eudicotyledons</taxon>
        <taxon>Gunneridae</taxon>
        <taxon>Pentapetalae</taxon>
        <taxon>rosids</taxon>
        <taxon>malvids</taxon>
        <taxon>Malvales</taxon>
        <taxon>Malvaceae</taxon>
        <taxon>Grewioideae</taxon>
        <taxon>Apeibeae</taxon>
        <taxon>Corchorus</taxon>
    </lineage>
</organism>
<dbReference type="AlphaFoldDB" id="A0A1R3H036"/>
<proteinExistence type="predicted"/>
<dbReference type="Proteomes" id="UP000188268">
    <property type="component" value="Unassembled WGS sequence"/>
</dbReference>
<dbReference type="EMBL" id="AWWV01012884">
    <property type="protein sequence ID" value="OMO63735.1"/>
    <property type="molecule type" value="Genomic_DNA"/>
</dbReference>
<evidence type="ECO:0000313" key="3">
    <source>
        <dbReference type="Proteomes" id="UP000188268"/>
    </source>
</evidence>
<reference evidence="2 3" key="1">
    <citation type="submission" date="2013-09" db="EMBL/GenBank/DDBJ databases">
        <title>Corchorus capsularis genome sequencing.</title>
        <authorList>
            <person name="Alam M."/>
            <person name="Haque M.S."/>
            <person name="Islam M.S."/>
            <person name="Emdad E.M."/>
            <person name="Islam M.M."/>
            <person name="Ahmed B."/>
            <person name="Halim A."/>
            <person name="Hossen Q.M.M."/>
            <person name="Hossain M.Z."/>
            <person name="Ahmed R."/>
            <person name="Khan M.M."/>
            <person name="Islam R."/>
            <person name="Rashid M.M."/>
            <person name="Khan S.A."/>
            <person name="Rahman M.S."/>
            <person name="Alam M."/>
        </authorList>
    </citation>
    <scope>NUCLEOTIDE SEQUENCE [LARGE SCALE GENOMIC DNA]</scope>
    <source>
        <strain evidence="3">cv. CVL-1</strain>
        <tissue evidence="2">Whole seedling</tissue>
    </source>
</reference>
<dbReference type="OrthoDB" id="1706287at2759"/>
<evidence type="ECO:0000256" key="1">
    <source>
        <dbReference type="SAM" id="MobiDB-lite"/>
    </source>
</evidence>
<feature type="compositionally biased region" description="Pro residues" evidence="1">
    <location>
        <begin position="9"/>
        <end position="19"/>
    </location>
</feature>
<evidence type="ECO:0000313" key="2">
    <source>
        <dbReference type="EMBL" id="OMO63735.1"/>
    </source>
</evidence>
<name>A0A1R3H036_COCAP</name>
<accession>A0A1R3H036</accession>
<dbReference type="Gramene" id="OMO63735">
    <property type="protein sequence ID" value="OMO63735"/>
    <property type="gene ID" value="CCACVL1_22321"/>
</dbReference>
<keyword evidence="3" id="KW-1185">Reference proteome</keyword>
<protein>
    <submittedName>
        <fullName evidence="2">Uncharacterized protein</fullName>
    </submittedName>
</protein>